<dbReference type="EMBL" id="BONZ01000057">
    <property type="protein sequence ID" value="GIH17735.1"/>
    <property type="molecule type" value="Genomic_DNA"/>
</dbReference>
<keyword evidence="2" id="KW-0472">Membrane</keyword>
<evidence type="ECO:0000256" key="3">
    <source>
        <dbReference type="SAM" id="SignalP"/>
    </source>
</evidence>
<feature type="transmembrane region" description="Helical" evidence="2">
    <location>
        <begin position="420"/>
        <end position="446"/>
    </location>
</feature>
<gene>
    <name evidence="4" type="ORF">Raf01_59070</name>
</gene>
<dbReference type="GO" id="GO:0010045">
    <property type="term" value="P:response to nickel cation"/>
    <property type="evidence" value="ECO:0007669"/>
    <property type="project" value="TreeGrafter"/>
</dbReference>
<feature type="transmembrane region" description="Helical" evidence="2">
    <location>
        <begin position="467"/>
        <end position="489"/>
    </location>
</feature>
<evidence type="ECO:0000256" key="2">
    <source>
        <dbReference type="SAM" id="Phobius"/>
    </source>
</evidence>
<keyword evidence="5" id="KW-1185">Reference proteome</keyword>
<evidence type="ECO:0008006" key="6">
    <source>
        <dbReference type="Google" id="ProtNLM"/>
    </source>
</evidence>
<accession>A0A8J3QXS5</accession>
<dbReference type="GO" id="GO:0015099">
    <property type="term" value="F:nickel cation transmembrane transporter activity"/>
    <property type="evidence" value="ECO:0007669"/>
    <property type="project" value="TreeGrafter"/>
</dbReference>
<organism evidence="4 5">
    <name type="scientific">Rugosimonospora africana</name>
    <dbReference type="NCBI Taxonomy" id="556532"/>
    <lineage>
        <taxon>Bacteria</taxon>
        <taxon>Bacillati</taxon>
        <taxon>Actinomycetota</taxon>
        <taxon>Actinomycetes</taxon>
        <taxon>Micromonosporales</taxon>
        <taxon>Micromonosporaceae</taxon>
        <taxon>Rugosimonospora</taxon>
    </lineage>
</organism>
<feature type="transmembrane region" description="Helical" evidence="2">
    <location>
        <begin position="327"/>
        <end position="347"/>
    </location>
</feature>
<feature type="transmembrane region" description="Helical" evidence="2">
    <location>
        <begin position="253"/>
        <end position="273"/>
    </location>
</feature>
<name>A0A8J3QXS5_9ACTN</name>
<dbReference type="GO" id="GO:0032025">
    <property type="term" value="P:response to cobalt ion"/>
    <property type="evidence" value="ECO:0007669"/>
    <property type="project" value="TreeGrafter"/>
</dbReference>
<sequence length="492" mass="49866">MRARAGWLIAGCLGVLAAVLLPSTAASAHPLGNFSVNQLDALDFYPDRIEVTATVDIAELPTLQDRATVDSDGDGTISAAERAAYAKATCAGLAGDLTVTAGGHRLVWTVAGGATFDELAGAAGLSTSRLSCRLSAPAALDSKSTVDVDNRFRSDRIGWREMTAVGHGIRLVDSPLPARSISDNLRAYPRDLLSSPLNIRSAHLVTEPGRDGSPAGAASPSVRVAQPGGLAGASLRAEGVLQGLVGGRHLTPLVGALAVLLAIALGAGHAALPGHGKTVMAVYLTGRAGRLRDALGVAATVTATHTGGVLVLGLLLTSATGLAGERVLGWLGVVSGVTVAAVGVGMLRSVRHTRRHAHRHRHADHDHDHGHGHGNHHGHGHGRGPSRFSIIGMGVAGGLVPSPSALVVLLGAIGLGRTGFGVLLVAGYGLGMAATLTAAGFALVFLRRRWAGVLDRSGTRWARLTNLAPAGTAALVLLVGVGLAGRALAGVA</sequence>
<evidence type="ECO:0000313" key="4">
    <source>
        <dbReference type="EMBL" id="GIH17735.1"/>
    </source>
</evidence>
<feature type="region of interest" description="Disordered" evidence="1">
    <location>
        <begin position="356"/>
        <end position="382"/>
    </location>
</feature>
<evidence type="ECO:0000313" key="5">
    <source>
        <dbReference type="Proteomes" id="UP000642748"/>
    </source>
</evidence>
<feature type="transmembrane region" description="Helical" evidence="2">
    <location>
        <begin position="390"/>
        <end position="414"/>
    </location>
</feature>
<dbReference type="InterPro" id="IPR051224">
    <property type="entry name" value="NiCoT_RcnA"/>
</dbReference>
<dbReference type="RefSeq" id="WP_203921290.1">
    <property type="nucleotide sequence ID" value="NZ_BONZ01000057.1"/>
</dbReference>
<reference evidence="4" key="1">
    <citation type="submission" date="2021-01" db="EMBL/GenBank/DDBJ databases">
        <title>Whole genome shotgun sequence of Rugosimonospora africana NBRC 104875.</title>
        <authorList>
            <person name="Komaki H."/>
            <person name="Tamura T."/>
        </authorList>
    </citation>
    <scope>NUCLEOTIDE SEQUENCE</scope>
    <source>
        <strain evidence="4">NBRC 104875</strain>
    </source>
</reference>
<keyword evidence="3" id="KW-0732">Signal</keyword>
<protein>
    <recommendedName>
        <fullName evidence="6">ABC-type nickel/cobalt efflux system, permease component RcnA</fullName>
    </recommendedName>
</protein>
<evidence type="ECO:0000256" key="1">
    <source>
        <dbReference type="SAM" id="MobiDB-lite"/>
    </source>
</evidence>
<dbReference type="Proteomes" id="UP000642748">
    <property type="component" value="Unassembled WGS sequence"/>
</dbReference>
<keyword evidence="2" id="KW-0812">Transmembrane</keyword>
<proteinExistence type="predicted"/>
<dbReference type="PANTHER" id="PTHR40659">
    <property type="entry name" value="NICKEL/COBALT EFFLUX SYSTEM RCNA"/>
    <property type="match status" value="1"/>
</dbReference>
<feature type="signal peptide" evidence="3">
    <location>
        <begin position="1"/>
        <end position="28"/>
    </location>
</feature>
<dbReference type="GO" id="GO:0046583">
    <property type="term" value="F:monoatomic cation efflux transmembrane transporter activity"/>
    <property type="evidence" value="ECO:0007669"/>
    <property type="project" value="TreeGrafter"/>
</dbReference>
<feature type="transmembrane region" description="Helical" evidence="2">
    <location>
        <begin position="294"/>
        <end position="315"/>
    </location>
</feature>
<dbReference type="AlphaFoldDB" id="A0A8J3QXS5"/>
<comment type="caution">
    <text evidence="4">The sequence shown here is derived from an EMBL/GenBank/DDBJ whole genome shotgun (WGS) entry which is preliminary data.</text>
</comment>
<dbReference type="GO" id="GO:0005886">
    <property type="term" value="C:plasma membrane"/>
    <property type="evidence" value="ECO:0007669"/>
    <property type="project" value="UniProtKB-SubCell"/>
</dbReference>
<keyword evidence="2" id="KW-1133">Transmembrane helix</keyword>
<dbReference type="GO" id="GO:0006824">
    <property type="term" value="P:cobalt ion transport"/>
    <property type="evidence" value="ECO:0007669"/>
    <property type="project" value="UniProtKB-KW"/>
</dbReference>
<feature type="compositionally biased region" description="Basic residues" evidence="1">
    <location>
        <begin position="372"/>
        <end position="382"/>
    </location>
</feature>
<dbReference type="PANTHER" id="PTHR40659:SF1">
    <property type="entry name" value="NICKEL_COBALT EFFLUX SYSTEM RCNA"/>
    <property type="match status" value="1"/>
</dbReference>
<feature type="chain" id="PRO_5035247844" description="ABC-type nickel/cobalt efflux system, permease component RcnA" evidence="3">
    <location>
        <begin position="29"/>
        <end position="492"/>
    </location>
</feature>